<evidence type="ECO:0000313" key="5">
    <source>
        <dbReference type="EMBL" id="GAU87829.1"/>
    </source>
</evidence>
<keyword evidence="2" id="KW-0963">Cytoplasm</keyword>
<dbReference type="GO" id="GO:0005769">
    <property type="term" value="C:early endosome"/>
    <property type="evidence" value="ECO:0007669"/>
    <property type="project" value="TreeGrafter"/>
</dbReference>
<reference evidence="5 6" key="1">
    <citation type="journal article" date="2016" name="Nat. Commun.">
        <title>Extremotolerant tardigrade genome and improved radiotolerance of human cultured cells by tardigrade-unique protein.</title>
        <authorList>
            <person name="Hashimoto T."/>
            <person name="Horikawa D.D."/>
            <person name="Saito Y."/>
            <person name="Kuwahara H."/>
            <person name="Kozuka-Hata H."/>
            <person name="Shin-I T."/>
            <person name="Minakuchi Y."/>
            <person name="Ohishi K."/>
            <person name="Motoyama A."/>
            <person name="Aizu T."/>
            <person name="Enomoto A."/>
            <person name="Kondo K."/>
            <person name="Tanaka S."/>
            <person name="Hara Y."/>
            <person name="Koshikawa S."/>
            <person name="Sagara H."/>
            <person name="Miura T."/>
            <person name="Yokobori S."/>
            <person name="Miyagawa K."/>
            <person name="Suzuki Y."/>
            <person name="Kubo T."/>
            <person name="Oyama M."/>
            <person name="Kohara Y."/>
            <person name="Fujiyama A."/>
            <person name="Arakawa K."/>
            <person name="Katayama T."/>
            <person name="Toyoda A."/>
            <person name="Kunieda T."/>
        </authorList>
    </citation>
    <scope>NUCLEOTIDE SEQUENCE [LARGE SCALE GENOMIC DNA]</scope>
    <source>
        <strain evidence="5 6">YOKOZUNA-1</strain>
    </source>
</reference>
<evidence type="ECO:0000256" key="3">
    <source>
        <dbReference type="SAM" id="MobiDB-lite"/>
    </source>
</evidence>
<comment type="subcellular location">
    <subcellularLocation>
        <location evidence="1">Cytoplasm</location>
    </subcellularLocation>
</comment>
<evidence type="ECO:0000259" key="4">
    <source>
        <dbReference type="PROSITE" id="PS50011"/>
    </source>
</evidence>
<sequence length="614" mass="68900">MASSSGESTPVREVSNESRKARDAATDEIFRAYRFDDILPLKLDIVSEEKVKKNFIYTVRVRSGPFAEAEYADFEVQVSTEALHRLVSDLKTVGYSPMNQAIKFRKSSVMGNRNILGLSSVIEGEATRDRAATPSPVPSINSENTSESGASVNSELDGISSLLPTSTSWSLQRKFWQDFLHSLCTSLMASTNPSFRYLFFPNLHLTDWHRLAMQHATMVLGSEGIWEVEEPLPGVGWRFAKHYAVIHEIANPDHRLMMSWTFLGRKYSHCEVKERQEALKQLTRLQHPFIYPIIYETFHEAGCLIMHPICTSGSLKDRIYKAKPFRLFHKKYTRCHERRPFSLEEVRLYGRQILEALKAIHDCGIPYGHLHARNVVLENNVCRLTDIHNTVIGLPGYYRPYLIQLPKICMFPSIDVYCFGRILYEMTFGEGLDAPCIESIPPECPPEIQPVLNLLITTQACFEKGMPTVKFLLSAPLFAGIGLGMEVPPIKLSSKVVGACRGLAERYEKRLCEAEKTFKQSSLCDGVFFRPVSPVLSRVKKSSSMQVLKNFFVPSNTRRNSKLSCFGTSERCSGPGSAGGDDSASASDAEDMNGTELGRLSVSNRVPLTDAILL</sequence>
<proteinExistence type="predicted"/>
<dbReference type="InterPro" id="IPR001245">
    <property type="entry name" value="Ser-Thr/Tyr_kinase_cat_dom"/>
</dbReference>
<protein>
    <recommendedName>
        <fullName evidence="4">Protein kinase domain-containing protein</fullName>
    </recommendedName>
</protein>
<dbReference type="PROSITE" id="PS50011">
    <property type="entry name" value="PROTEIN_KINASE_DOM"/>
    <property type="match status" value="1"/>
</dbReference>
<dbReference type="GO" id="GO:0045022">
    <property type="term" value="P:early endosome to late endosome transport"/>
    <property type="evidence" value="ECO:0007669"/>
    <property type="project" value="TreeGrafter"/>
</dbReference>
<dbReference type="GO" id="GO:0005770">
    <property type="term" value="C:late endosome"/>
    <property type="evidence" value="ECO:0007669"/>
    <property type="project" value="TreeGrafter"/>
</dbReference>
<dbReference type="Proteomes" id="UP000186922">
    <property type="component" value="Unassembled WGS sequence"/>
</dbReference>
<dbReference type="STRING" id="947166.A0A1D1UDF7"/>
<dbReference type="Pfam" id="PF07714">
    <property type="entry name" value="PK_Tyr_Ser-Thr"/>
    <property type="match status" value="1"/>
</dbReference>
<dbReference type="GO" id="GO:0004672">
    <property type="term" value="F:protein kinase activity"/>
    <property type="evidence" value="ECO:0007669"/>
    <property type="project" value="InterPro"/>
</dbReference>
<evidence type="ECO:0000256" key="1">
    <source>
        <dbReference type="ARBA" id="ARBA00004496"/>
    </source>
</evidence>
<name>A0A1D1UDF7_RAMVA</name>
<dbReference type="GO" id="GO:0043271">
    <property type="term" value="P:negative regulation of monoatomic ion transport"/>
    <property type="evidence" value="ECO:0007669"/>
    <property type="project" value="TreeGrafter"/>
</dbReference>
<gene>
    <name evidence="5" type="primary">RvY_00626-1</name>
    <name evidence="5" type="synonym">RvY_00626.1</name>
    <name evidence="5" type="ORF">RvY_00626</name>
</gene>
<dbReference type="SUPFAM" id="SSF56112">
    <property type="entry name" value="Protein kinase-like (PK-like)"/>
    <property type="match status" value="1"/>
</dbReference>
<dbReference type="EMBL" id="BDGG01000001">
    <property type="protein sequence ID" value="GAU87829.1"/>
    <property type="molecule type" value="Genomic_DNA"/>
</dbReference>
<evidence type="ECO:0000313" key="6">
    <source>
        <dbReference type="Proteomes" id="UP000186922"/>
    </source>
</evidence>
<dbReference type="GO" id="GO:0006622">
    <property type="term" value="P:protein targeting to lysosome"/>
    <property type="evidence" value="ECO:0007669"/>
    <property type="project" value="TreeGrafter"/>
</dbReference>
<dbReference type="GO" id="GO:0035091">
    <property type="term" value="F:phosphatidylinositol binding"/>
    <property type="evidence" value="ECO:0007669"/>
    <property type="project" value="TreeGrafter"/>
</dbReference>
<dbReference type="GO" id="GO:0008333">
    <property type="term" value="P:endosome to lysosome transport"/>
    <property type="evidence" value="ECO:0007669"/>
    <property type="project" value="TreeGrafter"/>
</dbReference>
<dbReference type="InterPro" id="IPR011009">
    <property type="entry name" value="Kinase-like_dom_sf"/>
</dbReference>
<feature type="region of interest" description="Disordered" evidence="3">
    <location>
        <begin position="127"/>
        <end position="153"/>
    </location>
</feature>
<dbReference type="SMART" id="SM00220">
    <property type="entry name" value="S_TKc"/>
    <property type="match status" value="1"/>
</dbReference>
<dbReference type="InterPro" id="IPR051837">
    <property type="entry name" value="SortingNexin/PXDomain-PKLike"/>
</dbReference>
<dbReference type="PANTHER" id="PTHR22999:SF40">
    <property type="entry name" value="PX DOMAIN-CONTAINING PROTEIN KINASE-LIKE PROTEIN"/>
    <property type="match status" value="1"/>
</dbReference>
<feature type="domain" description="Protein kinase" evidence="4">
    <location>
        <begin position="214"/>
        <end position="523"/>
    </location>
</feature>
<dbReference type="GO" id="GO:0005886">
    <property type="term" value="C:plasma membrane"/>
    <property type="evidence" value="ECO:0007669"/>
    <property type="project" value="TreeGrafter"/>
</dbReference>
<organism evidence="5 6">
    <name type="scientific">Ramazzottius varieornatus</name>
    <name type="common">Water bear</name>
    <name type="synonym">Tardigrade</name>
    <dbReference type="NCBI Taxonomy" id="947166"/>
    <lineage>
        <taxon>Eukaryota</taxon>
        <taxon>Metazoa</taxon>
        <taxon>Ecdysozoa</taxon>
        <taxon>Tardigrada</taxon>
        <taxon>Eutardigrada</taxon>
        <taxon>Parachela</taxon>
        <taxon>Hypsibioidea</taxon>
        <taxon>Ramazzottiidae</taxon>
        <taxon>Ramazzottius</taxon>
    </lineage>
</organism>
<accession>A0A1D1UDF7</accession>
<dbReference type="OrthoDB" id="41200at2759"/>
<dbReference type="InterPro" id="IPR000719">
    <property type="entry name" value="Prot_kinase_dom"/>
</dbReference>
<dbReference type="AlphaFoldDB" id="A0A1D1UDF7"/>
<feature type="region of interest" description="Disordered" evidence="3">
    <location>
        <begin position="570"/>
        <end position="598"/>
    </location>
</feature>
<comment type="caution">
    <text evidence="5">The sequence shown here is derived from an EMBL/GenBank/DDBJ whole genome shotgun (WGS) entry which is preliminary data.</text>
</comment>
<dbReference type="Gene3D" id="1.10.510.10">
    <property type="entry name" value="Transferase(Phosphotransferase) domain 1"/>
    <property type="match status" value="1"/>
</dbReference>
<feature type="region of interest" description="Disordered" evidence="3">
    <location>
        <begin position="1"/>
        <end position="20"/>
    </location>
</feature>
<feature type="compositionally biased region" description="Polar residues" evidence="3">
    <location>
        <begin position="138"/>
        <end position="153"/>
    </location>
</feature>
<evidence type="ECO:0000256" key="2">
    <source>
        <dbReference type="ARBA" id="ARBA00022490"/>
    </source>
</evidence>
<dbReference type="PANTHER" id="PTHR22999">
    <property type="entry name" value="PX SERINE/THREONINE KINASE PXK"/>
    <property type="match status" value="1"/>
</dbReference>
<dbReference type="GO" id="GO:0005524">
    <property type="term" value="F:ATP binding"/>
    <property type="evidence" value="ECO:0007669"/>
    <property type="project" value="InterPro"/>
</dbReference>
<keyword evidence="6" id="KW-1185">Reference proteome</keyword>